<name>A0A1I7XRR2_HETBA</name>
<evidence type="ECO:0000256" key="1">
    <source>
        <dbReference type="SAM" id="MobiDB-lite"/>
    </source>
</evidence>
<dbReference type="Proteomes" id="UP000095283">
    <property type="component" value="Unplaced"/>
</dbReference>
<proteinExistence type="predicted"/>
<dbReference type="AlphaFoldDB" id="A0A1I7XRR2"/>
<evidence type="ECO:0000313" key="3">
    <source>
        <dbReference type="WBParaSite" id="Hba_20425"/>
    </source>
</evidence>
<dbReference type="WBParaSite" id="Hba_20425">
    <property type="protein sequence ID" value="Hba_20425"/>
    <property type="gene ID" value="Hba_20425"/>
</dbReference>
<keyword evidence="2" id="KW-1185">Reference proteome</keyword>
<reference evidence="3" key="1">
    <citation type="submission" date="2016-11" db="UniProtKB">
        <authorList>
            <consortium name="WormBaseParasite"/>
        </authorList>
    </citation>
    <scope>IDENTIFICATION</scope>
</reference>
<accession>A0A1I7XRR2</accession>
<evidence type="ECO:0000313" key="2">
    <source>
        <dbReference type="Proteomes" id="UP000095283"/>
    </source>
</evidence>
<protein>
    <submittedName>
        <fullName evidence="3">FAM110_C domain-containing protein</fullName>
    </submittedName>
</protein>
<sequence>MVLLTFCLKAVLFCEIYILNQVVYTSTSRMLSFISRDSSAAELLEASKKLYVKTDLLKQRRVEPGQPRLFESADGENLSLPCKRIYQPILGSEGVVLNEFHSVLSPPFPCIPSPHSAFRPPNETPPRPPKSEHIRQQITRLRSQELPHSPPPVPPRRLNYEITYLQKLHTEYELKPIPKPRLSIMNSFSSFSNLNKEYPRPKPRQKTTIFNKIPPQVQEPSFNTYIPYEQKKAKSSLNLSMTHFSVAALKRKITLVRPATPLISMQYTVSPPMFPLMDESERVFLNEAVRHPYSTSSDDERTHPCSSKSIDDGFFDISVRKREDDTSSELLTSISNLQCGFVDVCIEEEDRGRGVSVLERNARVIRWIRDCELESAQ</sequence>
<organism evidence="2 3">
    <name type="scientific">Heterorhabditis bacteriophora</name>
    <name type="common">Entomopathogenic nematode worm</name>
    <dbReference type="NCBI Taxonomy" id="37862"/>
    <lineage>
        <taxon>Eukaryota</taxon>
        <taxon>Metazoa</taxon>
        <taxon>Ecdysozoa</taxon>
        <taxon>Nematoda</taxon>
        <taxon>Chromadorea</taxon>
        <taxon>Rhabditida</taxon>
        <taxon>Rhabditina</taxon>
        <taxon>Rhabditomorpha</taxon>
        <taxon>Strongyloidea</taxon>
        <taxon>Heterorhabditidae</taxon>
        <taxon>Heterorhabditis</taxon>
    </lineage>
</organism>
<feature type="region of interest" description="Disordered" evidence="1">
    <location>
        <begin position="114"/>
        <end position="136"/>
    </location>
</feature>